<reference evidence="1" key="1">
    <citation type="submission" date="2023-07" db="EMBL/GenBank/DDBJ databases">
        <title>Chromosome-level genome assembly of Artemia franciscana.</title>
        <authorList>
            <person name="Jo E."/>
        </authorList>
    </citation>
    <scope>NUCLEOTIDE SEQUENCE</scope>
    <source>
        <tissue evidence="1">Whole body</tissue>
    </source>
</reference>
<dbReference type="PANTHER" id="PTHR37984">
    <property type="entry name" value="PROTEIN CBG26694"/>
    <property type="match status" value="1"/>
</dbReference>
<keyword evidence="2" id="KW-1185">Reference proteome</keyword>
<dbReference type="InterPro" id="IPR050951">
    <property type="entry name" value="Retrovirus_Pol_polyprotein"/>
</dbReference>
<dbReference type="EMBL" id="JAVRJZ010000021">
    <property type="protein sequence ID" value="KAK2705244.1"/>
    <property type="molecule type" value="Genomic_DNA"/>
</dbReference>
<dbReference type="AlphaFoldDB" id="A0AA88H7T5"/>
<proteinExistence type="predicted"/>
<dbReference type="Proteomes" id="UP001187531">
    <property type="component" value="Unassembled WGS sequence"/>
</dbReference>
<comment type="caution">
    <text evidence="1">The sequence shown here is derived from an EMBL/GenBank/DDBJ whole genome shotgun (WGS) entry which is preliminary data.</text>
</comment>
<evidence type="ECO:0000313" key="2">
    <source>
        <dbReference type="Proteomes" id="UP001187531"/>
    </source>
</evidence>
<evidence type="ECO:0000313" key="1">
    <source>
        <dbReference type="EMBL" id="KAK2705244.1"/>
    </source>
</evidence>
<accession>A0AA88H7T5</accession>
<dbReference type="InterPro" id="IPR043502">
    <property type="entry name" value="DNA/RNA_pol_sf"/>
</dbReference>
<dbReference type="GO" id="GO:0071897">
    <property type="term" value="P:DNA biosynthetic process"/>
    <property type="evidence" value="ECO:0007669"/>
    <property type="project" value="UniProtKB-ARBA"/>
</dbReference>
<sequence length="209" mass="23666">MGNSNSGEESHLYLYAVNRIDNFEVDTDAQANLFCQYYLDMLSPKPTLQTTSHRLTSYCGSQIPSLGTCKLQCRYKNGQSKPQLFYVFTSRTKPITELKSSQELNLAKLTLNIEAPIQTDQLTSTPKGYEDVFKGAGMLSEDYQIYLKDNATPTVHRARKVPITMRNKLKNELVHLEKLSIIEKVIKSTEWVNAIVMVDKKDGSICLCN</sequence>
<name>A0AA88H7T5_ARTSF</name>
<gene>
    <name evidence="1" type="ORF">QYM36_017328</name>
</gene>
<organism evidence="1 2">
    <name type="scientific">Artemia franciscana</name>
    <name type="common">Brine shrimp</name>
    <name type="synonym">Artemia sanfranciscana</name>
    <dbReference type="NCBI Taxonomy" id="6661"/>
    <lineage>
        <taxon>Eukaryota</taxon>
        <taxon>Metazoa</taxon>
        <taxon>Ecdysozoa</taxon>
        <taxon>Arthropoda</taxon>
        <taxon>Crustacea</taxon>
        <taxon>Branchiopoda</taxon>
        <taxon>Anostraca</taxon>
        <taxon>Artemiidae</taxon>
        <taxon>Artemia</taxon>
    </lineage>
</organism>
<dbReference type="Gene3D" id="3.10.10.10">
    <property type="entry name" value="HIV Type 1 Reverse Transcriptase, subunit A, domain 1"/>
    <property type="match status" value="1"/>
</dbReference>
<protein>
    <submittedName>
        <fullName evidence="1">Uncharacterized protein</fullName>
    </submittedName>
</protein>
<dbReference type="SUPFAM" id="SSF56672">
    <property type="entry name" value="DNA/RNA polymerases"/>
    <property type="match status" value="1"/>
</dbReference>
<dbReference type="PANTHER" id="PTHR37984:SF9">
    <property type="entry name" value="INTEGRASE CATALYTIC DOMAIN-CONTAINING PROTEIN"/>
    <property type="match status" value="1"/>
</dbReference>